<dbReference type="Pfam" id="PF02486">
    <property type="entry name" value="Rep_trans"/>
    <property type="match status" value="1"/>
</dbReference>
<comment type="caution">
    <text evidence="2">The sequence shown here is derived from an EMBL/GenBank/DDBJ whole genome shotgun (WGS) entry which is preliminary data.</text>
</comment>
<evidence type="ECO:0000259" key="1">
    <source>
        <dbReference type="Pfam" id="PF02486"/>
    </source>
</evidence>
<name>M6UJP2_9LEPT</name>
<dbReference type="EMBL" id="AHOQ02000038">
    <property type="protein sequence ID" value="EMO44770.1"/>
    <property type="molecule type" value="Genomic_DNA"/>
</dbReference>
<dbReference type="InterPro" id="IPR003491">
    <property type="entry name" value="REP-like_C"/>
</dbReference>
<keyword evidence="2" id="KW-0648">Protein biosynthesis</keyword>
<reference evidence="2 3" key="1">
    <citation type="submission" date="2013-01" db="EMBL/GenBank/DDBJ databases">
        <authorList>
            <person name="Harkins D.M."/>
            <person name="Durkin A.S."/>
            <person name="Brinkac L.M."/>
            <person name="Haft D.H."/>
            <person name="Selengut J.D."/>
            <person name="Sanka R."/>
            <person name="DePew J."/>
            <person name="Purushe J."/>
            <person name="Matthias M.A."/>
            <person name="Vinetz J.M."/>
            <person name="Sutton G.G."/>
            <person name="Nierman W.C."/>
            <person name="Fouts D.E."/>
        </authorList>
    </citation>
    <scope>NUCLEOTIDE SEQUENCE [LARGE SCALE GENOMIC DNA]</scope>
    <source>
        <strain evidence="2 3">ZUN179</strain>
    </source>
</reference>
<evidence type="ECO:0000313" key="3">
    <source>
        <dbReference type="Proteomes" id="UP000012160"/>
    </source>
</evidence>
<organism evidence="2 3">
    <name type="scientific">Leptospira santarosai str. ZUN179</name>
    <dbReference type="NCBI Taxonomy" id="1049985"/>
    <lineage>
        <taxon>Bacteria</taxon>
        <taxon>Pseudomonadati</taxon>
        <taxon>Spirochaetota</taxon>
        <taxon>Spirochaetia</taxon>
        <taxon>Leptospirales</taxon>
        <taxon>Leptospiraceae</taxon>
        <taxon>Leptospira</taxon>
    </lineage>
</organism>
<sequence length="385" mass="45151">MIDEIMEPWIPSVPEELLKPFVDWLSFSIEYSDQSWEWLNTIFGELNIEAKGTQTGHTHRFRTSGDVFGAFSPERRAHKIHISMSSKALFNFRSAPLTLSDLIAEAIELKGRFTRIDLALDDYEGRLNLPHIYEKLKRKEVGTRFRNFSKYEAPVQLVESGSLFKDHKIGKHGYTIYVGSFGKSNCFARIYDKKLQVGSECAWPIWNRLEFQLNHHAADQYCNPTWQVDPETGEILNTEKRFPDPRRAKFADRSFSKTAFYYLKFLEPCYKHCVDDRGHIYLEEIHKRYWPICTWWTDFLKVSKGESIGLPKNETGLEDIDNWLRIQTSGAMYLLTEVYGDGYVDEILEEGKEKFENHKKYQNLLKQSQEKRETVKRAVIDEVPF</sequence>
<accession>M6UJP2</accession>
<dbReference type="RefSeq" id="WP_004486314.1">
    <property type="nucleotide sequence ID" value="NZ_AHOQ02000038.1"/>
</dbReference>
<dbReference type="AlphaFoldDB" id="M6UJP2"/>
<dbReference type="Proteomes" id="UP000012160">
    <property type="component" value="Unassembled WGS sequence"/>
</dbReference>
<dbReference type="GO" id="GO:0003743">
    <property type="term" value="F:translation initiation factor activity"/>
    <property type="evidence" value="ECO:0007669"/>
    <property type="project" value="UniProtKB-KW"/>
</dbReference>
<keyword evidence="2" id="KW-0396">Initiation factor</keyword>
<gene>
    <name evidence="2" type="ORF">LEP1GSC187_0278</name>
</gene>
<proteinExistence type="predicted"/>
<protein>
    <submittedName>
        <fullName evidence="2">Replication initiation factor</fullName>
    </submittedName>
</protein>
<feature type="domain" description="Replication initiation protein-like C-terminal" evidence="1">
    <location>
        <begin position="112"/>
        <end position="242"/>
    </location>
</feature>
<evidence type="ECO:0000313" key="2">
    <source>
        <dbReference type="EMBL" id="EMO44770.1"/>
    </source>
</evidence>